<reference evidence="5" key="1">
    <citation type="submission" date="2020-08" db="EMBL/GenBank/DDBJ databases">
        <title>Genome public.</title>
        <authorList>
            <person name="Liu C."/>
            <person name="Sun Q."/>
        </authorList>
    </citation>
    <scope>NUCLEOTIDE SEQUENCE</scope>
    <source>
        <strain evidence="5">BX8</strain>
    </source>
</reference>
<dbReference type="PRINTS" id="PR00035">
    <property type="entry name" value="HTHGNTR"/>
</dbReference>
<gene>
    <name evidence="5" type="ORF">H8S23_05455</name>
</gene>
<dbReference type="Pfam" id="PF00392">
    <property type="entry name" value="GntR"/>
    <property type="match status" value="1"/>
</dbReference>
<dbReference type="InterPro" id="IPR028978">
    <property type="entry name" value="Chorismate_lyase_/UTRA_dom_sf"/>
</dbReference>
<evidence type="ECO:0000313" key="5">
    <source>
        <dbReference type="EMBL" id="MBC5580944.1"/>
    </source>
</evidence>
<dbReference type="EMBL" id="JACONZ010000002">
    <property type="protein sequence ID" value="MBC5580944.1"/>
    <property type="molecule type" value="Genomic_DNA"/>
</dbReference>
<dbReference type="InterPro" id="IPR000524">
    <property type="entry name" value="Tscrpt_reg_HTH_GntR"/>
</dbReference>
<dbReference type="FunFam" id="1.10.10.10:FF:000079">
    <property type="entry name" value="GntR family transcriptional regulator"/>
    <property type="match status" value="1"/>
</dbReference>
<dbReference type="Pfam" id="PF07702">
    <property type="entry name" value="UTRA"/>
    <property type="match status" value="1"/>
</dbReference>
<dbReference type="GO" id="GO:0003677">
    <property type="term" value="F:DNA binding"/>
    <property type="evidence" value="ECO:0007669"/>
    <property type="project" value="UniProtKB-KW"/>
</dbReference>
<dbReference type="SUPFAM" id="SSF64288">
    <property type="entry name" value="Chorismate lyase-like"/>
    <property type="match status" value="1"/>
</dbReference>
<dbReference type="PANTHER" id="PTHR44846:SF1">
    <property type="entry name" value="MANNOSYL-D-GLYCERATE TRANSPORT_METABOLISM SYSTEM REPRESSOR MNGR-RELATED"/>
    <property type="match status" value="1"/>
</dbReference>
<evidence type="ECO:0000256" key="2">
    <source>
        <dbReference type="ARBA" id="ARBA00023125"/>
    </source>
</evidence>
<dbReference type="GO" id="GO:0003700">
    <property type="term" value="F:DNA-binding transcription factor activity"/>
    <property type="evidence" value="ECO:0007669"/>
    <property type="project" value="InterPro"/>
</dbReference>
<feature type="domain" description="HTH gntR-type" evidence="4">
    <location>
        <begin position="11"/>
        <end position="79"/>
    </location>
</feature>
<dbReference type="Gene3D" id="1.10.10.10">
    <property type="entry name" value="Winged helix-like DNA-binding domain superfamily/Winged helix DNA-binding domain"/>
    <property type="match status" value="1"/>
</dbReference>
<dbReference type="InterPro" id="IPR050679">
    <property type="entry name" value="Bact_HTH_transcr_reg"/>
</dbReference>
<dbReference type="SMART" id="SM00345">
    <property type="entry name" value="HTH_GNTR"/>
    <property type="match status" value="1"/>
</dbReference>
<dbReference type="PANTHER" id="PTHR44846">
    <property type="entry name" value="MANNOSYL-D-GLYCERATE TRANSPORT/METABOLISM SYSTEM REPRESSOR MNGR-RELATED"/>
    <property type="match status" value="1"/>
</dbReference>
<sequence length="244" mass="28491">MENELDFSGRTQLYFQLYDILYKDIRDGVYKPGQLLPTENTLIEQYHISRITVRKALDLLMNDGLIAKRRGYGTFVQNRKVEQTLTRVQHFANEMEKRGYVSSVTMLANEVVYASKAVAGELHIGEGDELVRVERLRYADGVPMCIENSYLIRARCPDVQRHDFSKQSLRKFLEERYDIVWKRARQKIYAVAATGRTANYLGIKEGDPLIYIERVSYTRDDEPAEYLQTWYRGDSYYLTAELQA</sequence>
<keyword evidence="2" id="KW-0238">DNA-binding</keyword>
<evidence type="ECO:0000256" key="3">
    <source>
        <dbReference type="ARBA" id="ARBA00023163"/>
    </source>
</evidence>
<keyword evidence="1" id="KW-0805">Transcription regulation</keyword>
<dbReference type="RefSeq" id="WP_186887320.1">
    <property type="nucleotide sequence ID" value="NZ_JACONZ010000002.1"/>
</dbReference>
<proteinExistence type="predicted"/>
<dbReference type="Proteomes" id="UP000659630">
    <property type="component" value="Unassembled WGS sequence"/>
</dbReference>
<name>A0A923KXR1_9FIRM</name>
<evidence type="ECO:0000259" key="4">
    <source>
        <dbReference type="PROSITE" id="PS50949"/>
    </source>
</evidence>
<dbReference type="InterPro" id="IPR011663">
    <property type="entry name" value="UTRA"/>
</dbReference>
<dbReference type="CDD" id="cd07377">
    <property type="entry name" value="WHTH_GntR"/>
    <property type="match status" value="1"/>
</dbReference>
<dbReference type="SUPFAM" id="SSF46785">
    <property type="entry name" value="Winged helix' DNA-binding domain"/>
    <property type="match status" value="1"/>
</dbReference>
<dbReference type="Gene3D" id="3.40.1410.10">
    <property type="entry name" value="Chorismate lyase-like"/>
    <property type="match status" value="1"/>
</dbReference>
<dbReference type="PROSITE" id="PS50949">
    <property type="entry name" value="HTH_GNTR"/>
    <property type="match status" value="1"/>
</dbReference>
<keyword evidence="6" id="KW-1185">Reference proteome</keyword>
<dbReference type="SMART" id="SM00866">
    <property type="entry name" value="UTRA"/>
    <property type="match status" value="1"/>
</dbReference>
<evidence type="ECO:0000256" key="1">
    <source>
        <dbReference type="ARBA" id="ARBA00023015"/>
    </source>
</evidence>
<organism evidence="5 6">
    <name type="scientific">Anaerofilum hominis</name>
    <dbReference type="NCBI Taxonomy" id="2763016"/>
    <lineage>
        <taxon>Bacteria</taxon>
        <taxon>Bacillati</taxon>
        <taxon>Bacillota</taxon>
        <taxon>Clostridia</taxon>
        <taxon>Eubacteriales</taxon>
        <taxon>Oscillospiraceae</taxon>
        <taxon>Anaerofilum</taxon>
    </lineage>
</organism>
<evidence type="ECO:0000313" key="6">
    <source>
        <dbReference type="Proteomes" id="UP000659630"/>
    </source>
</evidence>
<accession>A0A923KXR1</accession>
<dbReference type="GO" id="GO:0045892">
    <property type="term" value="P:negative regulation of DNA-templated transcription"/>
    <property type="evidence" value="ECO:0007669"/>
    <property type="project" value="TreeGrafter"/>
</dbReference>
<dbReference type="InterPro" id="IPR036390">
    <property type="entry name" value="WH_DNA-bd_sf"/>
</dbReference>
<dbReference type="AlphaFoldDB" id="A0A923KXR1"/>
<keyword evidence="3" id="KW-0804">Transcription</keyword>
<comment type="caution">
    <text evidence="5">The sequence shown here is derived from an EMBL/GenBank/DDBJ whole genome shotgun (WGS) entry which is preliminary data.</text>
</comment>
<protein>
    <submittedName>
        <fullName evidence="5">GntR family transcriptional regulator</fullName>
    </submittedName>
</protein>
<dbReference type="InterPro" id="IPR036388">
    <property type="entry name" value="WH-like_DNA-bd_sf"/>
</dbReference>